<gene>
    <name evidence="1" type="ORF">PACLA_8A017547</name>
</gene>
<dbReference type="Gene3D" id="2.10.90.10">
    <property type="entry name" value="Cystine-knot cytokines"/>
    <property type="match status" value="1"/>
</dbReference>
<organism evidence="1 2">
    <name type="scientific">Paramuricea clavata</name>
    <name type="common">Red gorgonian</name>
    <name type="synonym">Violescent sea-whip</name>
    <dbReference type="NCBI Taxonomy" id="317549"/>
    <lineage>
        <taxon>Eukaryota</taxon>
        <taxon>Metazoa</taxon>
        <taxon>Cnidaria</taxon>
        <taxon>Anthozoa</taxon>
        <taxon>Octocorallia</taxon>
        <taxon>Malacalcyonacea</taxon>
        <taxon>Plexauridae</taxon>
        <taxon>Paramuricea</taxon>
    </lineage>
</organism>
<dbReference type="Proteomes" id="UP001152795">
    <property type="component" value="Unassembled WGS sequence"/>
</dbReference>
<evidence type="ECO:0000313" key="2">
    <source>
        <dbReference type="Proteomes" id="UP001152795"/>
    </source>
</evidence>
<dbReference type="EMBL" id="CACRXK020010407">
    <property type="protein sequence ID" value="CAB4019328.1"/>
    <property type="molecule type" value="Genomic_DNA"/>
</dbReference>
<comment type="caution">
    <text evidence="1">The sequence shown here is derived from an EMBL/GenBank/DDBJ whole genome shotgun (WGS) entry which is preliminary data.</text>
</comment>
<feature type="non-terminal residue" evidence="1">
    <location>
        <position position="218"/>
    </location>
</feature>
<sequence length="218" mass="25204">PQREVVSIYNDNFSTPSSRPQYFIEVYRCVKIEVGECSSDSEGYPVPNKTEEIEIVVPDITNKDRDPNNEKKFYKYVVYNHTSCKCGNLTYRNKKLYKTITDNEVTEVYFNVSYANNPDNLVRQCNVCNSPQPRYNLIHEHVEALPQFKYLAYQQCLPGCVVVEKNASVKKIKFTSDDGAKIVNFTNYISCKAYDGRNAGTQQIQNKIYKDPQKIRFA</sequence>
<keyword evidence="2" id="KW-1185">Reference proteome</keyword>
<dbReference type="OrthoDB" id="10454913at2759"/>
<proteinExistence type="predicted"/>
<dbReference type="AlphaFoldDB" id="A0A6S7KFR3"/>
<name>A0A6S7KFR3_PARCT</name>
<protein>
    <submittedName>
        <fullName evidence="1">Uncharacterized protein</fullName>
    </submittedName>
</protein>
<reference evidence="1" key="1">
    <citation type="submission" date="2020-04" db="EMBL/GenBank/DDBJ databases">
        <authorList>
            <person name="Alioto T."/>
            <person name="Alioto T."/>
            <person name="Gomez Garrido J."/>
        </authorList>
    </citation>
    <scope>NUCLEOTIDE SEQUENCE</scope>
    <source>
        <strain evidence="1">A484AB</strain>
    </source>
</reference>
<evidence type="ECO:0000313" key="1">
    <source>
        <dbReference type="EMBL" id="CAB4019328.1"/>
    </source>
</evidence>
<accession>A0A6S7KFR3</accession>
<dbReference type="InterPro" id="IPR029034">
    <property type="entry name" value="Cystine-knot_cytokine"/>
</dbReference>